<comment type="caution">
    <text evidence="9">The sequence shown here is derived from an EMBL/GenBank/DDBJ whole genome shotgun (WGS) entry which is preliminary data.</text>
</comment>
<dbReference type="Gene3D" id="3.90.1310.10">
    <property type="entry name" value="Penicillin-binding protein 2a (Domain 2)"/>
    <property type="match status" value="1"/>
</dbReference>
<evidence type="ECO:0000256" key="6">
    <source>
        <dbReference type="ARBA" id="ARBA00034000"/>
    </source>
</evidence>
<dbReference type="Pfam" id="PF03793">
    <property type="entry name" value="PASTA"/>
    <property type="match status" value="2"/>
</dbReference>
<dbReference type="Gene3D" id="3.30.70.2110">
    <property type="match status" value="1"/>
</dbReference>
<feature type="domain" description="PASTA" evidence="8">
    <location>
        <begin position="655"/>
        <end position="711"/>
    </location>
</feature>
<evidence type="ECO:0000256" key="4">
    <source>
        <dbReference type="ARBA" id="ARBA00012448"/>
    </source>
</evidence>
<evidence type="ECO:0000259" key="8">
    <source>
        <dbReference type="PROSITE" id="PS51178"/>
    </source>
</evidence>
<evidence type="ECO:0000256" key="1">
    <source>
        <dbReference type="ARBA" id="ARBA00004370"/>
    </source>
</evidence>
<dbReference type="Gene3D" id="3.40.710.10">
    <property type="entry name" value="DD-peptidase/beta-lactamase superfamily"/>
    <property type="match status" value="1"/>
</dbReference>
<dbReference type="SUPFAM" id="SSF56601">
    <property type="entry name" value="beta-lactamase/transpeptidase-like"/>
    <property type="match status" value="1"/>
</dbReference>
<dbReference type="InterPro" id="IPR012338">
    <property type="entry name" value="Beta-lactam/transpept-like"/>
</dbReference>
<feature type="region of interest" description="Disordered" evidence="7">
    <location>
        <begin position="718"/>
        <end position="746"/>
    </location>
</feature>
<proteinExistence type="inferred from homology"/>
<gene>
    <name evidence="9" type="ORF">GCM10008967_22060</name>
</gene>
<keyword evidence="10" id="KW-1185">Reference proteome</keyword>
<dbReference type="InterPro" id="IPR050515">
    <property type="entry name" value="Beta-lactam/transpept"/>
</dbReference>
<dbReference type="PROSITE" id="PS51178">
    <property type="entry name" value="PASTA"/>
    <property type="match status" value="2"/>
</dbReference>
<evidence type="ECO:0000256" key="3">
    <source>
        <dbReference type="ARBA" id="ARBA00007171"/>
    </source>
</evidence>
<comment type="similarity">
    <text evidence="3">Belongs to the transpeptidase family.</text>
</comment>
<dbReference type="Gene3D" id="2.20.70.70">
    <property type="match status" value="1"/>
</dbReference>
<evidence type="ECO:0000256" key="5">
    <source>
        <dbReference type="ARBA" id="ARBA00023136"/>
    </source>
</evidence>
<dbReference type="RefSeq" id="WP_343799042.1">
    <property type="nucleotide sequence ID" value="NZ_BAAADJ010000022.1"/>
</dbReference>
<dbReference type="InterPro" id="IPR036138">
    <property type="entry name" value="PBP_dimer_sf"/>
</dbReference>
<dbReference type="CDD" id="cd06575">
    <property type="entry name" value="PASTA_Pbp2x-like_2"/>
    <property type="match status" value="1"/>
</dbReference>
<dbReference type="Proteomes" id="UP001500782">
    <property type="component" value="Unassembled WGS sequence"/>
</dbReference>
<evidence type="ECO:0000313" key="9">
    <source>
        <dbReference type="EMBL" id="GAA0331105.1"/>
    </source>
</evidence>
<reference evidence="9 10" key="1">
    <citation type="journal article" date="2019" name="Int. J. Syst. Evol. Microbiol.">
        <title>The Global Catalogue of Microorganisms (GCM) 10K type strain sequencing project: providing services to taxonomists for standard genome sequencing and annotation.</title>
        <authorList>
            <consortium name="The Broad Institute Genomics Platform"/>
            <consortium name="The Broad Institute Genome Sequencing Center for Infectious Disease"/>
            <person name="Wu L."/>
            <person name="Ma J."/>
        </authorList>
    </citation>
    <scope>NUCLEOTIDE SEQUENCE [LARGE SCALE GENOMIC DNA]</scope>
    <source>
        <strain evidence="9 10">JCM 9731</strain>
    </source>
</reference>
<dbReference type="SUPFAM" id="SSF56519">
    <property type="entry name" value="Penicillin binding protein dimerisation domain"/>
    <property type="match status" value="1"/>
</dbReference>
<evidence type="ECO:0000256" key="2">
    <source>
        <dbReference type="ARBA" id="ARBA00004752"/>
    </source>
</evidence>
<feature type="compositionally biased region" description="Acidic residues" evidence="7">
    <location>
        <begin position="723"/>
        <end position="740"/>
    </location>
</feature>
<comment type="catalytic activity">
    <reaction evidence="6">
        <text>Preferential cleavage: (Ac)2-L-Lys-D-Ala-|-D-Ala. Also transpeptidation of peptidyl-alanyl moieties that are N-acyl substituents of D-alanine.</text>
        <dbReference type="EC" id="3.4.16.4"/>
    </reaction>
</comment>
<dbReference type="EC" id="3.4.16.4" evidence="4"/>
<protein>
    <recommendedName>
        <fullName evidence="4">serine-type D-Ala-D-Ala carboxypeptidase</fullName>
        <ecNumber evidence="4">3.4.16.4</ecNumber>
    </recommendedName>
</protein>
<feature type="domain" description="PASTA" evidence="8">
    <location>
        <begin position="594"/>
        <end position="654"/>
    </location>
</feature>
<dbReference type="SUPFAM" id="SSF54184">
    <property type="entry name" value="Penicillin-binding protein 2x (pbp-2x), c-terminal domain"/>
    <property type="match status" value="2"/>
</dbReference>
<evidence type="ECO:0000313" key="10">
    <source>
        <dbReference type="Proteomes" id="UP001500782"/>
    </source>
</evidence>
<comment type="pathway">
    <text evidence="2">Cell wall biogenesis; peptidoglycan biosynthesis.</text>
</comment>
<dbReference type="InterPro" id="IPR001460">
    <property type="entry name" value="PCN-bd_Tpept"/>
</dbReference>
<dbReference type="Pfam" id="PF03717">
    <property type="entry name" value="PBP_dimer"/>
    <property type="match status" value="1"/>
</dbReference>
<dbReference type="CDD" id="cd06576">
    <property type="entry name" value="PASTA_Pbp2x-like_1"/>
    <property type="match status" value="1"/>
</dbReference>
<dbReference type="InterPro" id="IPR005311">
    <property type="entry name" value="PBP_dimer"/>
</dbReference>
<organism evidence="9 10">
    <name type="scientific">Bacillus carboniphilus</name>
    <dbReference type="NCBI Taxonomy" id="86663"/>
    <lineage>
        <taxon>Bacteria</taxon>
        <taxon>Bacillati</taxon>
        <taxon>Bacillota</taxon>
        <taxon>Bacilli</taxon>
        <taxon>Bacillales</taxon>
        <taxon>Bacillaceae</taxon>
        <taxon>Bacillus</taxon>
    </lineage>
</organism>
<dbReference type="Pfam" id="PF00905">
    <property type="entry name" value="Transpeptidase"/>
    <property type="match status" value="1"/>
</dbReference>
<dbReference type="PANTHER" id="PTHR30627">
    <property type="entry name" value="PEPTIDOGLYCAN D,D-TRANSPEPTIDASE"/>
    <property type="match status" value="1"/>
</dbReference>
<keyword evidence="5" id="KW-0472">Membrane</keyword>
<comment type="subcellular location">
    <subcellularLocation>
        <location evidence="1">Membrane</location>
    </subcellularLocation>
</comment>
<dbReference type="EMBL" id="BAAADJ010000022">
    <property type="protein sequence ID" value="GAA0331105.1"/>
    <property type="molecule type" value="Genomic_DNA"/>
</dbReference>
<dbReference type="SMART" id="SM00740">
    <property type="entry name" value="PASTA"/>
    <property type="match status" value="2"/>
</dbReference>
<dbReference type="PANTHER" id="PTHR30627:SF26">
    <property type="entry name" value="PENICILLIN-BINDING PROTEIN 2B"/>
    <property type="match status" value="1"/>
</dbReference>
<name>A0ABN0WAT5_9BACI</name>
<dbReference type="InterPro" id="IPR005543">
    <property type="entry name" value="PASTA_dom"/>
</dbReference>
<sequence>MGRKQPFMTAGAVLLFFGFGLLFLLLIGRFVFIQSVGEVQGKSLAEEAVQRYTKNTSLDSARGNILDRNGNVIAENTSSFKLIAVISEKASEYVEDKEMTARKLSEFIPMTEQEILARLNPERENTWQVEFGTAGSAISFSEKEEIDALELPGIDLIREQQRFYPNGVFASHLVGYSQLTQLDDGTYQSQGQLGIEKSYEEYLQGEDGTLTYESDIWGILLPEGNEEMIPPKHGSDVYLTLDKKIQTFLEDAMSTVQEEYNPKQMIAIVADPDTGAILAMSQRPTFHPQTREGINQTWHNFAIESAFEPGSTMKVFTLAAAIEEGAFHPNDKFQSGSLQIGPDRINDHNWGKGWGEITFLEGVQRSSNVAFGILARDYLGYESFRKYLDEFGFGKPTGIGLPGETTGKILYNYEVEKITTAFGQGTTLTPIQQIQAATAIANEGKMMKPYVVDRIVDGNTGEIVEETEPTVVGEPISSKTAKEVLDILETVVTAEEGTGNRYKLEGYSVAGKTGTAQIPDPGNGYLKGYDDFVYSFLGMAPKDDPKLIVYVAIQQPELDEEIYESGAVPVSMIFNPVMKNSLQYLNIKPNNLPKPKAVTVPNLEGENSENAKNKLIDLGIDVISVGTGTKVVQQVPIAGTKLLPGEKVILKLDGDTTVPDMTSWSLQDVMKFIKVSGIQLNSAGSGYVIRQSIAPGSTLSDSDILVVELEPPAVTFEKKNAPVEEDESEILDEEESEETLEAVAGT</sequence>
<evidence type="ECO:0000256" key="7">
    <source>
        <dbReference type="SAM" id="MobiDB-lite"/>
    </source>
</evidence>
<accession>A0ABN0WAT5</accession>